<evidence type="ECO:0008006" key="4">
    <source>
        <dbReference type="Google" id="ProtNLM"/>
    </source>
</evidence>
<name>A0A6A5TR83_9PLEO</name>
<gene>
    <name evidence="2" type="ORF">CC80DRAFT_481054</name>
</gene>
<dbReference type="InterPro" id="IPR029063">
    <property type="entry name" value="SAM-dependent_MTases_sf"/>
</dbReference>
<feature type="region of interest" description="Disordered" evidence="1">
    <location>
        <begin position="123"/>
        <end position="142"/>
    </location>
</feature>
<sequence>MFSADLSWTEPDTEKIGQRKERIARERLSSSTTPSIKSASRSSKASVRSIPEERELWWASSLRKAKSLKPLVKKPSLRPGTSHSNTTEVSRKPSTAHSRHVEIEIPHDFRDPSQHPAWTYSTTISSKLPSGQPLDPPVYEVPELEGDLSSRCTISSGSRSSHERQWSLRGLGKAKVINEAQEPQQHSPRSLVGRTTSRSSDTRYSEDIVRITVSDEKQKRRAYSVRAGRQEHEGRKVQKPEEHVVPVPPSDRPHSSYTNGLADTKLVAWKPPPDWQVGLAEVQEQLKQQEKQHAPTPAVLDGIAIAQNTLLELTRFQRFIRRMETAGPKVILDRLKEEWHDPIDSEADEEVQLEKQLWVLTAFQLQHVGRLNTVPKPRCNTGKILELYGNLAEVYQLSAMHPRHKVQYLTTEPQRPMPLPGNVSYTTVPVPGILPFPYPDSIFTHIRASTLPSLVPSSELPKILRECHRLLAPGGMLEIRIMDAAPIRKTAGPKMKGWIEDRLSINLERHFRCSKPCMLVPTWVKDAGFELADSPDGAQVMKLPCAIDNNSSDIDVELKARVGRELWKNIWGEFVDDDPHEAHWWWEDEEVMQECLERQTVFECGAIFAHKK</sequence>
<feature type="compositionally biased region" description="Basic and acidic residues" evidence="1">
    <location>
        <begin position="12"/>
        <end position="28"/>
    </location>
</feature>
<dbReference type="AlphaFoldDB" id="A0A6A5TR83"/>
<reference evidence="2" key="1">
    <citation type="journal article" date="2020" name="Stud. Mycol.">
        <title>101 Dothideomycetes genomes: a test case for predicting lifestyles and emergence of pathogens.</title>
        <authorList>
            <person name="Haridas S."/>
            <person name="Albert R."/>
            <person name="Binder M."/>
            <person name="Bloem J."/>
            <person name="Labutti K."/>
            <person name="Salamov A."/>
            <person name="Andreopoulos B."/>
            <person name="Baker S."/>
            <person name="Barry K."/>
            <person name="Bills G."/>
            <person name="Bluhm B."/>
            <person name="Cannon C."/>
            <person name="Castanera R."/>
            <person name="Culley D."/>
            <person name="Daum C."/>
            <person name="Ezra D."/>
            <person name="Gonzalez J."/>
            <person name="Henrissat B."/>
            <person name="Kuo A."/>
            <person name="Liang C."/>
            <person name="Lipzen A."/>
            <person name="Lutzoni F."/>
            <person name="Magnuson J."/>
            <person name="Mondo S."/>
            <person name="Nolan M."/>
            <person name="Ohm R."/>
            <person name="Pangilinan J."/>
            <person name="Park H.-J."/>
            <person name="Ramirez L."/>
            <person name="Alfaro M."/>
            <person name="Sun H."/>
            <person name="Tritt A."/>
            <person name="Yoshinaga Y."/>
            <person name="Zwiers L.-H."/>
            <person name="Turgeon B."/>
            <person name="Goodwin S."/>
            <person name="Spatafora J."/>
            <person name="Crous P."/>
            <person name="Grigoriev I."/>
        </authorList>
    </citation>
    <scope>NUCLEOTIDE SEQUENCE</scope>
    <source>
        <strain evidence="2">CBS 675.92</strain>
    </source>
</reference>
<dbReference type="EMBL" id="ML977017">
    <property type="protein sequence ID" value="KAF1951447.1"/>
    <property type="molecule type" value="Genomic_DNA"/>
</dbReference>
<feature type="compositionally biased region" description="Polar residues" evidence="1">
    <location>
        <begin position="81"/>
        <end position="96"/>
    </location>
</feature>
<feature type="compositionally biased region" description="Low complexity" evidence="1">
    <location>
        <begin position="29"/>
        <end position="49"/>
    </location>
</feature>
<feature type="compositionally biased region" description="Basic and acidic residues" evidence="1">
    <location>
        <begin position="228"/>
        <end position="244"/>
    </location>
</feature>
<evidence type="ECO:0000313" key="3">
    <source>
        <dbReference type="Proteomes" id="UP000800035"/>
    </source>
</evidence>
<organism evidence="2 3">
    <name type="scientific">Byssothecium circinans</name>
    <dbReference type="NCBI Taxonomy" id="147558"/>
    <lineage>
        <taxon>Eukaryota</taxon>
        <taxon>Fungi</taxon>
        <taxon>Dikarya</taxon>
        <taxon>Ascomycota</taxon>
        <taxon>Pezizomycotina</taxon>
        <taxon>Dothideomycetes</taxon>
        <taxon>Pleosporomycetidae</taxon>
        <taxon>Pleosporales</taxon>
        <taxon>Massarineae</taxon>
        <taxon>Massarinaceae</taxon>
        <taxon>Byssothecium</taxon>
    </lineage>
</organism>
<protein>
    <recommendedName>
        <fullName evidence="4">Methyltransferase type 11 domain-containing protein</fullName>
    </recommendedName>
</protein>
<feature type="region of interest" description="Disordered" evidence="1">
    <location>
        <begin position="1"/>
        <end position="50"/>
    </location>
</feature>
<feature type="region of interest" description="Disordered" evidence="1">
    <location>
        <begin position="217"/>
        <end position="257"/>
    </location>
</feature>
<dbReference type="OrthoDB" id="3902588at2759"/>
<dbReference type="Gene3D" id="3.40.50.150">
    <property type="entry name" value="Vaccinia Virus protein VP39"/>
    <property type="match status" value="1"/>
</dbReference>
<dbReference type="SUPFAM" id="SSF53335">
    <property type="entry name" value="S-adenosyl-L-methionine-dependent methyltransferases"/>
    <property type="match status" value="1"/>
</dbReference>
<evidence type="ECO:0000313" key="2">
    <source>
        <dbReference type="EMBL" id="KAF1951447.1"/>
    </source>
</evidence>
<accession>A0A6A5TR83</accession>
<evidence type="ECO:0000256" key="1">
    <source>
        <dbReference type="SAM" id="MobiDB-lite"/>
    </source>
</evidence>
<proteinExistence type="predicted"/>
<feature type="region of interest" description="Disordered" evidence="1">
    <location>
        <begin position="179"/>
        <end position="204"/>
    </location>
</feature>
<keyword evidence="3" id="KW-1185">Reference proteome</keyword>
<feature type="region of interest" description="Disordered" evidence="1">
    <location>
        <begin position="69"/>
        <end position="100"/>
    </location>
</feature>
<dbReference type="Proteomes" id="UP000800035">
    <property type="component" value="Unassembled WGS sequence"/>
</dbReference>